<proteinExistence type="predicted"/>
<dbReference type="RefSeq" id="XP_022152041.1">
    <property type="nucleotide sequence ID" value="XM_022296349.1"/>
</dbReference>
<dbReference type="InterPro" id="IPR005500">
    <property type="entry name" value="DUF309"/>
</dbReference>
<feature type="compositionally biased region" description="Low complexity" evidence="1">
    <location>
        <begin position="37"/>
        <end position="49"/>
    </location>
</feature>
<feature type="non-terminal residue" evidence="3">
    <location>
        <position position="271"/>
    </location>
</feature>
<protein>
    <submittedName>
        <fullName evidence="3">Uncharacterized protein LOC111019851</fullName>
    </submittedName>
</protein>
<organism evidence="2 3">
    <name type="scientific">Momordica charantia</name>
    <name type="common">Bitter gourd</name>
    <name type="synonym">Balsam pear</name>
    <dbReference type="NCBI Taxonomy" id="3673"/>
    <lineage>
        <taxon>Eukaryota</taxon>
        <taxon>Viridiplantae</taxon>
        <taxon>Streptophyta</taxon>
        <taxon>Embryophyta</taxon>
        <taxon>Tracheophyta</taxon>
        <taxon>Spermatophyta</taxon>
        <taxon>Magnoliopsida</taxon>
        <taxon>eudicotyledons</taxon>
        <taxon>Gunneridae</taxon>
        <taxon>Pentapetalae</taxon>
        <taxon>rosids</taxon>
        <taxon>fabids</taxon>
        <taxon>Cucurbitales</taxon>
        <taxon>Cucurbitaceae</taxon>
        <taxon>Momordiceae</taxon>
        <taxon>Momordica</taxon>
    </lineage>
</organism>
<keyword evidence="2" id="KW-1185">Reference proteome</keyword>
<reference evidence="3" key="1">
    <citation type="submission" date="2025-08" db="UniProtKB">
        <authorList>
            <consortium name="RefSeq"/>
        </authorList>
    </citation>
    <scope>IDENTIFICATION</scope>
</reference>
<feature type="compositionally biased region" description="Low complexity" evidence="1">
    <location>
        <begin position="1"/>
        <end position="15"/>
    </location>
</feature>
<dbReference type="AlphaFoldDB" id="A0A6J1DGF9"/>
<name>A0A6J1DGF9_MOMCH</name>
<dbReference type="SUPFAM" id="SSF140663">
    <property type="entry name" value="TTHA0068-like"/>
    <property type="match status" value="1"/>
</dbReference>
<dbReference type="KEGG" id="mcha:111019851"/>
<dbReference type="PANTHER" id="PTHR34796">
    <property type="entry name" value="EXPRESSED PROTEIN"/>
    <property type="match status" value="1"/>
</dbReference>
<accession>A0A6J1DGF9</accession>
<dbReference type="Gene3D" id="1.10.3450.10">
    <property type="entry name" value="TTHA0068-like"/>
    <property type="match status" value="1"/>
</dbReference>
<dbReference type="OrthoDB" id="2020115at2759"/>
<gene>
    <name evidence="3" type="primary">LOC111019851</name>
</gene>
<dbReference type="InterPro" id="IPR023203">
    <property type="entry name" value="TTHA0068_sf"/>
</dbReference>
<evidence type="ECO:0000313" key="2">
    <source>
        <dbReference type="Proteomes" id="UP000504603"/>
    </source>
</evidence>
<feature type="region of interest" description="Disordered" evidence="1">
    <location>
        <begin position="1"/>
        <end position="49"/>
    </location>
</feature>
<dbReference type="PANTHER" id="PTHR34796:SF1">
    <property type="entry name" value="EXPRESSED PROTEIN"/>
    <property type="match status" value="1"/>
</dbReference>
<dbReference type="Pfam" id="PF03745">
    <property type="entry name" value="DUF309"/>
    <property type="match status" value="1"/>
</dbReference>
<evidence type="ECO:0000313" key="3">
    <source>
        <dbReference type="RefSeq" id="XP_022152041.1"/>
    </source>
</evidence>
<evidence type="ECO:0000256" key="1">
    <source>
        <dbReference type="SAM" id="MobiDB-lite"/>
    </source>
</evidence>
<dbReference type="Proteomes" id="UP000504603">
    <property type="component" value="Unplaced"/>
</dbReference>
<sequence length="271" mass="30605">MASLSSLYVSSSSSSPLPPHRNLNSFFRHGSNLPNPTRSSSSSTRRSRSTISLSFRTSYRFSVDHEDEDEEEDQIARDSCFDEAVDLFNRGAYYDCHDVLEILWNGAEDPTRTLIHGILQCAVGLHHLFNRNHKGAMMELGEGLCKLRKMEFRSGPFFTFEREISAVLDFVYQTQIELAAFSIRPVPELMRASFDTLKYYKERFSRGRKVGTLVTDELLLESGLLDYNPAVRLIESSRPNSELAMVCGFASSVKRKSKGRAHALEAAQSSK</sequence>
<dbReference type="GeneID" id="111019851"/>